<dbReference type="InParanoid" id="D1YYZ6"/>
<dbReference type="InterPro" id="IPR025154">
    <property type="entry name" value="Put_metallopeptidase_dom"/>
</dbReference>
<feature type="region of interest" description="Disordered" evidence="1">
    <location>
        <begin position="159"/>
        <end position="194"/>
    </location>
</feature>
<name>D1YYZ6_METPS</name>
<dbReference type="GeneID" id="8681517"/>
<feature type="domain" description="VWA-like" evidence="2">
    <location>
        <begin position="293"/>
        <end position="420"/>
    </location>
</feature>
<feature type="compositionally biased region" description="Acidic residues" evidence="1">
    <location>
        <begin position="171"/>
        <end position="182"/>
    </location>
</feature>
<organism evidence="4 5">
    <name type="scientific">Methanocella paludicola (strain DSM 17711 / JCM 13418 / NBRC 101707 / SANAE)</name>
    <dbReference type="NCBI Taxonomy" id="304371"/>
    <lineage>
        <taxon>Archaea</taxon>
        <taxon>Methanobacteriati</taxon>
        <taxon>Methanobacteriota</taxon>
        <taxon>Stenosarchaea group</taxon>
        <taxon>Methanomicrobia</taxon>
        <taxon>Methanocellales</taxon>
        <taxon>Methanocellaceae</taxon>
        <taxon>Methanocella</taxon>
    </lineage>
</organism>
<gene>
    <name evidence="4" type="ordered locus">MCP_1596</name>
</gene>
<sequence length="422" mass="46895">MQDLTSGEKITKGIVHLQQSQPFFCYLVMHLEFKEGKLPTIGVDHKGQVHYNPAFVDSVTDKEVEGLIIHEALHYGLCHMIRMANKDKRLFNIAADMVVNDILLSAGMKLPACGILPKNHTYKTMLNGQPIKIDGLDEKSAEEVYEELMLAAATVNDDIKNKDDGKADSSGQDEPENAIETDENGRPTGESGAGLDEHIYISEGDEAEASAIEANCKEMMVEARNFAVSRGALPMGIERLIEKLLPPKVDWRILLRRAITNKLPFDFTYRRPGKKSIACGTYLPSVIREGCDVIVAIDTSPSIDRDTLTRFMSEAVNIGRSYHGLNMTLLCHSAAVEDSITVSEHDIHRLLEWKPKGGSGTSHVPVWEWINKNKPTARLVVCLTDGETDFGERQPYEVIWVLSPDGISEKDVPFGWAIKIPN</sequence>
<accession>D1YYZ6</accession>
<dbReference type="Pfam" id="PF09967">
    <property type="entry name" value="DUF2201"/>
    <property type="match status" value="1"/>
</dbReference>
<protein>
    <recommendedName>
        <fullName evidence="6">Metallopeptidase domain-containing protein</fullName>
    </recommendedName>
</protein>
<dbReference type="Proteomes" id="UP000001882">
    <property type="component" value="Chromosome"/>
</dbReference>
<reference evidence="4 5" key="1">
    <citation type="journal article" date="2007" name="Appl. Environ. Microbiol.">
        <title>Isolation of key methanogens for global methane emission from rice paddy fields: a novel isolate affiliated with the clone cluster rice cluster I.</title>
        <authorList>
            <person name="Sakai S."/>
            <person name="Imachi H."/>
            <person name="Sekiguchi Y."/>
            <person name="Ohashi A."/>
            <person name="Harada H."/>
            <person name="Kamagata Y."/>
        </authorList>
    </citation>
    <scope>NUCLEOTIDE SEQUENCE [LARGE SCALE GENOMIC DNA]</scope>
    <source>
        <strain evidence="5">DSM 17711 / JCM 13418 / NBRC 101707 / SANAE</strain>
    </source>
</reference>
<reference evidence="5" key="3">
    <citation type="journal article" date="2011" name="PLoS ONE">
        <title>Genome sequence of a mesophilic hydrogenotrophic methanogen Methanocella paludicola, the first cultivated representative of the order Methanocellales.</title>
        <authorList>
            <person name="Sakai S."/>
            <person name="Takaki Y."/>
            <person name="Shimamura S."/>
            <person name="Sekine M."/>
            <person name="Tajima T."/>
            <person name="Kosugi H."/>
            <person name="Ichikawa N."/>
            <person name="Tasumi E."/>
            <person name="Hiraki A.T."/>
            <person name="Shimizu A."/>
            <person name="Kato Y."/>
            <person name="Nishiko R."/>
            <person name="Mori K."/>
            <person name="Fujita N."/>
            <person name="Imachi H."/>
            <person name="Takai K."/>
        </authorList>
    </citation>
    <scope>NUCLEOTIDE SEQUENCE [LARGE SCALE GENOMIC DNA]</scope>
    <source>
        <strain evidence="5">DSM 17711 / JCM 13418 / NBRC 101707 / SANAE</strain>
    </source>
</reference>
<evidence type="ECO:0008006" key="6">
    <source>
        <dbReference type="Google" id="ProtNLM"/>
    </source>
</evidence>
<evidence type="ECO:0000313" key="5">
    <source>
        <dbReference type="Proteomes" id="UP000001882"/>
    </source>
</evidence>
<dbReference type="AlphaFoldDB" id="D1YYZ6"/>
<dbReference type="InterPro" id="IPR018698">
    <property type="entry name" value="VWA-like_dom"/>
</dbReference>
<dbReference type="SUPFAM" id="SSF53300">
    <property type="entry name" value="vWA-like"/>
    <property type="match status" value="1"/>
</dbReference>
<dbReference type="InterPro" id="IPR036465">
    <property type="entry name" value="vWFA_dom_sf"/>
</dbReference>
<evidence type="ECO:0000256" key="1">
    <source>
        <dbReference type="SAM" id="MobiDB-lite"/>
    </source>
</evidence>
<reference evidence="4 5" key="2">
    <citation type="journal article" date="2008" name="Int. J. Syst. Evol. Microbiol.">
        <title>Methanocella paludicola gen. nov., sp. nov., a methane-producing archaeon, the first isolate of the lineage 'Rice Cluster I', and proposal of the new archaeal order Methanocellales ord. nov.</title>
        <authorList>
            <person name="Sakai S."/>
            <person name="Imachi H."/>
            <person name="Hanada S."/>
            <person name="Ohashi A."/>
            <person name="Harada H."/>
            <person name="Kamagata Y."/>
        </authorList>
    </citation>
    <scope>NUCLEOTIDE SEQUENCE [LARGE SCALE GENOMIC DNA]</scope>
    <source>
        <strain evidence="5">DSM 17711 / JCM 13418 / NBRC 101707 / SANAE</strain>
    </source>
</reference>
<dbReference type="PANTHER" id="PTHR38730:SF1">
    <property type="entry name" value="SLL7028 PROTEIN"/>
    <property type="match status" value="1"/>
</dbReference>
<dbReference type="eggNOG" id="arCOG06980">
    <property type="taxonomic scope" value="Archaea"/>
</dbReference>
<dbReference type="Pfam" id="PF13203">
    <property type="entry name" value="DUF2201_N"/>
    <property type="match status" value="1"/>
</dbReference>
<dbReference type="PANTHER" id="PTHR38730">
    <property type="entry name" value="SLL7028 PROTEIN"/>
    <property type="match status" value="1"/>
</dbReference>
<dbReference type="EMBL" id="AP011532">
    <property type="protein sequence ID" value="BAI61668.1"/>
    <property type="molecule type" value="Genomic_DNA"/>
</dbReference>
<proteinExistence type="predicted"/>
<keyword evidence="5" id="KW-1185">Reference proteome</keyword>
<evidence type="ECO:0000259" key="2">
    <source>
        <dbReference type="Pfam" id="PF09967"/>
    </source>
</evidence>
<dbReference type="STRING" id="304371.MCP_1596"/>
<feature type="domain" description="Putative metallopeptidase" evidence="3">
    <location>
        <begin position="8"/>
        <end position="285"/>
    </location>
</feature>
<dbReference type="KEGG" id="mpd:MCP_1596"/>
<dbReference type="RefSeq" id="WP_012900347.1">
    <property type="nucleotide sequence ID" value="NC_013665.1"/>
</dbReference>
<evidence type="ECO:0000313" key="4">
    <source>
        <dbReference type="EMBL" id="BAI61668.1"/>
    </source>
</evidence>
<evidence type="ECO:0000259" key="3">
    <source>
        <dbReference type="Pfam" id="PF13203"/>
    </source>
</evidence>